<dbReference type="GeneID" id="59372122"/>
<reference evidence="2" key="1">
    <citation type="submission" date="2019-07" db="EMBL/GenBank/DDBJ databases">
        <authorList>
            <person name="Palmer J.M."/>
        </authorList>
    </citation>
    <scope>NUCLEOTIDE SEQUENCE</scope>
    <source>
        <strain evidence="2">PC9</strain>
    </source>
</reference>
<keyword evidence="1" id="KW-0472">Membrane</keyword>
<keyword evidence="1" id="KW-0812">Transmembrane</keyword>
<comment type="caution">
    <text evidence="2">The sequence shown here is derived from an EMBL/GenBank/DDBJ whole genome shotgun (WGS) entry which is preliminary data.</text>
</comment>
<evidence type="ECO:0000256" key="1">
    <source>
        <dbReference type="SAM" id="Phobius"/>
    </source>
</evidence>
<feature type="transmembrane region" description="Helical" evidence="1">
    <location>
        <begin position="172"/>
        <end position="192"/>
    </location>
</feature>
<dbReference type="VEuPathDB" id="FungiDB:PC9H_002281"/>
<evidence type="ECO:0000313" key="3">
    <source>
        <dbReference type="Proteomes" id="UP000623687"/>
    </source>
</evidence>
<evidence type="ECO:0000313" key="2">
    <source>
        <dbReference type="EMBL" id="KAF7419689.1"/>
    </source>
</evidence>
<dbReference type="EMBL" id="JACETU010000010">
    <property type="protein sequence ID" value="KAF7419689.1"/>
    <property type="molecule type" value="Genomic_DNA"/>
</dbReference>
<dbReference type="OrthoDB" id="3346544at2759"/>
<accession>A0A8H7DL85</accession>
<sequence>MAQLPLDMTFLLAAWLEALAYGFFLCLFCGTLLFNSGSGHRNDIHGRVMVGISCVMFFISTWHLAMNAFRLLQGFAVHAGARGGALAYLGNMRMWDHILKDTLYATQEILGNAAGIYRCFILWNSDWRIIALPLLLLVGSIVSGYTVCAHYTQVEPTETIFDPRLKPWLEAFYSIAVVQNVITTTLMAFRIWRTSAQSAQYRTENALLPVVRILIESAALQLIVEGVLLALYSRNANAQYVLMELVTPTVGITFNAITIRIKLRAIQKSASSTAFSRSDQVQTIGSVPMKRIQVDITTEMEDDAGMKQSFPASSVHTRSEA</sequence>
<dbReference type="Proteomes" id="UP000623687">
    <property type="component" value="Unassembled WGS sequence"/>
</dbReference>
<keyword evidence="3" id="KW-1185">Reference proteome</keyword>
<keyword evidence="1" id="KW-1133">Transmembrane helix</keyword>
<feature type="transmembrane region" description="Helical" evidence="1">
    <location>
        <begin position="12"/>
        <end position="34"/>
    </location>
</feature>
<proteinExistence type="predicted"/>
<organism evidence="2 3">
    <name type="scientific">Pleurotus ostreatus</name>
    <name type="common">Oyster mushroom</name>
    <name type="synonym">White-rot fungus</name>
    <dbReference type="NCBI Taxonomy" id="5322"/>
    <lineage>
        <taxon>Eukaryota</taxon>
        <taxon>Fungi</taxon>
        <taxon>Dikarya</taxon>
        <taxon>Basidiomycota</taxon>
        <taxon>Agaricomycotina</taxon>
        <taxon>Agaricomycetes</taxon>
        <taxon>Agaricomycetidae</taxon>
        <taxon>Agaricales</taxon>
        <taxon>Pleurotineae</taxon>
        <taxon>Pleurotaceae</taxon>
        <taxon>Pleurotus</taxon>
    </lineage>
</organism>
<name>A0A8H7DL85_PLEOS</name>
<protein>
    <submittedName>
        <fullName evidence="2">Uncharacterized protein</fullName>
    </submittedName>
</protein>
<dbReference type="RefSeq" id="XP_036626543.1">
    <property type="nucleotide sequence ID" value="XM_036771922.1"/>
</dbReference>
<feature type="transmembrane region" description="Helical" evidence="1">
    <location>
        <begin position="130"/>
        <end position="152"/>
    </location>
</feature>
<gene>
    <name evidence="2" type="ORF">PC9H_002281</name>
</gene>
<feature type="transmembrane region" description="Helical" evidence="1">
    <location>
        <begin position="46"/>
        <end position="65"/>
    </location>
</feature>
<dbReference type="AlphaFoldDB" id="A0A8H7DL85"/>